<proteinExistence type="inferred from homology"/>
<comment type="similarity">
    <text evidence="1 5 6">Belongs to the universal ribosomal protein uS9 family.</text>
</comment>
<feature type="compositionally biased region" description="Basic residues" evidence="7">
    <location>
        <begin position="158"/>
        <end position="177"/>
    </location>
</feature>
<dbReference type="PANTHER" id="PTHR21569">
    <property type="entry name" value="RIBOSOMAL PROTEIN S9"/>
    <property type="match status" value="1"/>
</dbReference>
<accession>A0A097KLK4</accession>
<feature type="region of interest" description="Disordered" evidence="7">
    <location>
        <begin position="153"/>
        <end position="177"/>
    </location>
</feature>
<evidence type="ECO:0000256" key="1">
    <source>
        <dbReference type="ARBA" id="ARBA00005251"/>
    </source>
</evidence>
<evidence type="ECO:0000256" key="5">
    <source>
        <dbReference type="HAMAP-Rule" id="MF_00532"/>
    </source>
</evidence>
<dbReference type="GO" id="GO:0006412">
    <property type="term" value="P:translation"/>
    <property type="evidence" value="ECO:0007669"/>
    <property type="project" value="UniProtKB-UniRule"/>
</dbReference>
<dbReference type="Pfam" id="PF00380">
    <property type="entry name" value="Ribosomal_S9"/>
    <property type="match status" value="1"/>
</dbReference>
<dbReference type="InterPro" id="IPR014721">
    <property type="entry name" value="Ribsml_uS5_D2-typ_fold_subgr"/>
</dbReference>
<keyword evidence="2 5" id="KW-0689">Ribosomal protein</keyword>
<dbReference type="GO" id="GO:0003735">
    <property type="term" value="F:structural constituent of ribosome"/>
    <property type="evidence" value="ECO:0007669"/>
    <property type="project" value="InterPro"/>
</dbReference>
<dbReference type="RefSeq" id="YP_009105434.1">
    <property type="nucleotide sequence ID" value="NC_025532.1"/>
</dbReference>
<comment type="subcellular location">
    <subcellularLocation>
        <location evidence="5">Plastid</location>
        <location evidence="5">Chloroplast</location>
    </subcellularLocation>
</comment>
<geneLocation type="chloroplast" evidence="8"/>
<dbReference type="InterPro" id="IPR020568">
    <property type="entry name" value="Ribosomal_Su5_D2-typ_SF"/>
</dbReference>
<evidence type="ECO:0000256" key="6">
    <source>
        <dbReference type="RuleBase" id="RU003815"/>
    </source>
</evidence>
<dbReference type="HAMAP" id="MF_00532_B">
    <property type="entry name" value="Ribosomal_uS9_B"/>
    <property type="match status" value="1"/>
</dbReference>
<dbReference type="InterPro" id="IPR023035">
    <property type="entry name" value="Ribosomal_uS9_bac/plastid"/>
</dbReference>
<evidence type="ECO:0000256" key="4">
    <source>
        <dbReference type="ARBA" id="ARBA00035152"/>
    </source>
</evidence>
<dbReference type="PANTHER" id="PTHR21569:SF1">
    <property type="entry name" value="SMALL RIBOSOMAL SUBUNIT PROTEIN US9M"/>
    <property type="match status" value="1"/>
</dbReference>
<dbReference type="GO" id="GO:0003723">
    <property type="term" value="F:RNA binding"/>
    <property type="evidence" value="ECO:0007669"/>
    <property type="project" value="TreeGrafter"/>
</dbReference>
<gene>
    <name evidence="5 8" type="primary">rps9</name>
</gene>
<dbReference type="InterPro" id="IPR020574">
    <property type="entry name" value="Ribosomal_uS9_CS"/>
</dbReference>
<reference evidence="8" key="1">
    <citation type="journal article" date="2014" name="BMC Evol. Biol.">
        <title>Chloroplast phylogenomic analysis resolves deep-level relationships within the green algal class Trebouxiophyceae.</title>
        <authorList>
            <person name="Lemieux C."/>
            <person name="Otis C."/>
            <person name="Turmel M."/>
        </authorList>
    </citation>
    <scope>NUCLEOTIDE SEQUENCE</scope>
</reference>
<keyword evidence="8" id="KW-0150">Chloroplast</keyword>
<keyword evidence="8" id="KW-0934">Plastid</keyword>
<dbReference type="FunFam" id="3.30.230.10:FF:000001">
    <property type="entry name" value="30S ribosomal protein S9"/>
    <property type="match status" value="1"/>
</dbReference>
<dbReference type="GeneID" id="22159277"/>
<protein>
    <recommendedName>
        <fullName evidence="4 5">Small ribosomal subunit protein uS9c</fullName>
    </recommendedName>
</protein>
<sequence>MLFSVEGKRSAKKNFCPCVIAKTKILINLKNYSSQEESTLSENREILAKGTGRRKCSIAQVRLMKGTGEFIINGKPAIAYMQENPSCILSIQAPFELLKLQNNFKTIVKVRGGGLMGQAGAIKLGVARALCEIEKDLDNSYRSSLKSQGFLTRDARSKERKKYGLKKARKAPQFSKR</sequence>
<evidence type="ECO:0000256" key="3">
    <source>
        <dbReference type="ARBA" id="ARBA00023274"/>
    </source>
</evidence>
<dbReference type="GO" id="GO:0009507">
    <property type="term" value="C:chloroplast"/>
    <property type="evidence" value="ECO:0007669"/>
    <property type="project" value="UniProtKB-SubCell"/>
</dbReference>
<dbReference type="NCBIfam" id="NF001099">
    <property type="entry name" value="PRK00132.1"/>
    <property type="match status" value="1"/>
</dbReference>
<dbReference type="SUPFAM" id="SSF54211">
    <property type="entry name" value="Ribosomal protein S5 domain 2-like"/>
    <property type="match status" value="1"/>
</dbReference>
<evidence type="ECO:0000313" key="8">
    <source>
        <dbReference type="EMBL" id="AIT94061.1"/>
    </source>
</evidence>
<evidence type="ECO:0000256" key="7">
    <source>
        <dbReference type="SAM" id="MobiDB-lite"/>
    </source>
</evidence>
<dbReference type="EMBL" id="KM462869">
    <property type="protein sequence ID" value="AIT94061.1"/>
    <property type="molecule type" value="Genomic_DNA"/>
</dbReference>
<dbReference type="GO" id="GO:0015935">
    <property type="term" value="C:small ribosomal subunit"/>
    <property type="evidence" value="ECO:0007669"/>
    <property type="project" value="UniProtKB-ARBA"/>
</dbReference>
<name>A0A097KLK4_9CHLO</name>
<dbReference type="Gene3D" id="3.30.230.10">
    <property type="match status" value="1"/>
</dbReference>
<organism evidence="8">
    <name type="scientific">Parietochloris pseudoalveolaris</name>
    <dbReference type="NCBI Taxonomy" id="3102"/>
    <lineage>
        <taxon>Eukaryota</taxon>
        <taxon>Viridiplantae</taxon>
        <taxon>Chlorophyta</taxon>
        <taxon>core chlorophytes</taxon>
        <taxon>Trebouxiophyceae</taxon>
        <taxon>Trebouxiales</taxon>
        <taxon>Trebouxiaceae</taxon>
        <taxon>Parietochloris</taxon>
    </lineage>
</organism>
<keyword evidence="3 5" id="KW-0687">Ribonucleoprotein</keyword>
<evidence type="ECO:0000256" key="2">
    <source>
        <dbReference type="ARBA" id="ARBA00022980"/>
    </source>
</evidence>
<dbReference type="PROSITE" id="PS00360">
    <property type="entry name" value="RIBOSOMAL_S9"/>
    <property type="match status" value="1"/>
</dbReference>
<dbReference type="AlphaFoldDB" id="A0A097KLK4"/>
<dbReference type="InterPro" id="IPR000754">
    <property type="entry name" value="Ribosomal_uS9"/>
</dbReference>